<comment type="function">
    <text evidence="4">Involved in nonsense-mediated decay (NMD) of mRNAs containing premature stop codons.</text>
</comment>
<dbReference type="PANTHER" id="PTHR13091">
    <property type="entry name" value="AMPLIFIED IN BREAST CANCER 2-RELATED"/>
    <property type="match status" value="1"/>
</dbReference>
<protein>
    <recommendedName>
        <fullName evidence="3 4">Nonsense-mediated mRNA decay factor SMG8</fullName>
    </recommendedName>
</protein>
<name>A0A7D9LY14_PARCT</name>
<feature type="non-terminal residue" evidence="5">
    <location>
        <position position="428"/>
    </location>
</feature>
<dbReference type="GO" id="GO:0000184">
    <property type="term" value="P:nuclear-transcribed mRNA catabolic process, nonsense-mediated decay"/>
    <property type="evidence" value="ECO:0007669"/>
    <property type="project" value="UniProtKB-UniRule"/>
</dbReference>
<dbReference type="Proteomes" id="UP001152795">
    <property type="component" value="Unassembled WGS sequence"/>
</dbReference>
<evidence type="ECO:0000313" key="5">
    <source>
        <dbReference type="EMBL" id="CAB4038498.1"/>
    </source>
</evidence>
<comment type="similarity">
    <text evidence="1 4">Belongs to the SMG8 family.</text>
</comment>
<dbReference type="AlphaFoldDB" id="A0A7D9LY14"/>
<keyword evidence="2 4" id="KW-0866">Nonsense-mediated mRNA decay</keyword>
<dbReference type="EMBL" id="CACRXK020024283">
    <property type="protein sequence ID" value="CAB4038498.1"/>
    <property type="molecule type" value="Genomic_DNA"/>
</dbReference>
<gene>
    <name evidence="5" type="ORF">PACLA_8A087831</name>
</gene>
<keyword evidence="6" id="KW-1185">Reference proteome</keyword>
<dbReference type="PANTHER" id="PTHR13091:SF0">
    <property type="entry name" value="NONSENSE-MEDIATED MRNA DECAY FACTOR SMG8"/>
    <property type="match status" value="1"/>
</dbReference>
<evidence type="ECO:0000313" key="6">
    <source>
        <dbReference type="Proteomes" id="UP001152795"/>
    </source>
</evidence>
<feature type="non-terminal residue" evidence="5">
    <location>
        <position position="1"/>
    </location>
</feature>
<proteinExistence type="inferred from homology"/>
<reference evidence="5" key="1">
    <citation type="submission" date="2020-04" db="EMBL/GenBank/DDBJ databases">
        <authorList>
            <person name="Alioto T."/>
            <person name="Alioto T."/>
            <person name="Gomez Garrido J."/>
        </authorList>
    </citation>
    <scope>NUCLEOTIDE SEQUENCE</scope>
    <source>
        <strain evidence="5">A484AB</strain>
    </source>
</reference>
<evidence type="ECO:0000256" key="2">
    <source>
        <dbReference type="ARBA" id="ARBA00023161"/>
    </source>
</evidence>
<organism evidence="5 6">
    <name type="scientific">Paramuricea clavata</name>
    <name type="common">Red gorgonian</name>
    <name type="synonym">Violescent sea-whip</name>
    <dbReference type="NCBI Taxonomy" id="317549"/>
    <lineage>
        <taxon>Eukaryota</taxon>
        <taxon>Metazoa</taxon>
        <taxon>Cnidaria</taxon>
        <taxon>Anthozoa</taxon>
        <taxon>Octocorallia</taxon>
        <taxon>Malacalcyonacea</taxon>
        <taxon>Plexauridae</taxon>
        <taxon>Paramuricea</taxon>
    </lineage>
</organism>
<dbReference type="Pfam" id="PF10220">
    <property type="entry name" value="Smg8_Smg9"/>
    <property type="match status" value="1"/>
</dbReference>
<sequence length="428" mass="48347">EAHKAWQHQEYQYAKALLFMFSVCHIMVLMHPTQTFDVSYIRLFKLVANTRQQLITILSQELSGVEGIHDIWKQTGRPCIPRLLCSFQQNKNSQLLSRNVSEVESNPDSYASRTKIKSQTPAKSPLTNLQHALEDQVYSIMRKSRLLGSLSSSSLFTVTSSHNFVHVQAAEISRSADTLDLLVKKFPFPALPDSFRSALFPKPPQNTTPLDSSTNSGHMLFRDFLREQIDNLMTGDGRDGLAEGRRGTHVEVPTIKQWAKVCVSVFGYLMSDRSNENNHMVSLAANLDLDMKFSDARCRKVLPVASSAYLDNLPSHYPESVHINQLNQALRVFAMNARGPAYEKYVLQLQDDCNKMWINGRQLCEVRSLKGRHCIYPFHTVPGQQIADSLPIDKSTISCKPHSSRITSTCACNCGRTQAQREDPFDLK</sequence>
<comment type="caution">
    <text evidence="5">The sequence shown here is derived from an EMBL/GenBank/DDBJ whole genome shotgun (WGS) entry which is preliminary data.</text>
</comment>
<evidence type="ECO:0000256" key="4">
    <source>
        <dbReference type="RuleBase" id="RU367133"/>
    </source>
</evidence>
<accession>A0A7D9LY14</accession>
<dbReference type="OrthoDB" id="63589at2759"/>
<evidence type="ECO:0000256" key="3">
    <source>
        <dbReference type="ARBA" id="ARBA00029509"/>
    </source>
</evidence>
<dbReference type="InterPro" id="IPR019354">
    <property type="entry name" value="SMG8-like"/>
</dbReference>
<evidence type="ECO:0000256" key="1">
    <source>
        <dbReference type="ARBA" id="ARBA00006443"/>
    </source>
</evidence>